<accession>A0A317C8V9</accession>
<reference evidence="3 4" key="1">
    <citation type="submission" date="2018-05" db="EMBL/GenBank/DDBJ databases">
        <title>Leucothrix arctica sp. nov., isolated from Arctic seawater.</title>
        <authorList>
            <person name="Choi A."/>
            <person name="Baek K."/>
        </authorList>
    </citation>
    <scope>NUCLEOTIDE SEQUENCE [LARGE SCALE GENOMIC DNA]</scope>
    <source>
        <strain evidence="3 4">JCM 18388</strain>
    </source>
</reference>
<dbReference type="Pfam" id="PF05292">
    <property type="entry name" value="MCD"/>
    <property type="match status" value="1"/>
</dbReference>
<keyword evidence="4" id="KW-1185">Reference proteome</keyword>
<dbReference type="Gene3D" id="3.40.630.150">
    <property type="entry name" value="Malonyl-CoA decarboxylase, catalytic domain"/>
    <property type="match status" value="1"/>
</dbReference>
<dbReference type="InterPro" id="IPR007956">
    <property type="entry name" value="Malonyl_CoA_deC_C"/>
</dbReference>
<name>A0A317C8V9_9GAMM</name>
<dbReference type="GO" id="GO:0006085">
    <property type="term" value="P:acetyl-CoA biosynthetic process"/>
    <property type="evidence" value="ECO:0007669"/>
    <property type="project" value="TreeGrafter"/>
</dbReference>
<dbReference type="RefSeq" id="WP_109838551.1">
    <property type="nucleotide sequence ID" value="NZ_QGKM01000047.1"/>
</dbReference>
<comment type="caution">
    <text evidence="3">The sequence shown here is derived from an EMBL/GenBank/DDBJ whole genome shotgun (WGS) entry which is preliminary data.</text>
</comment>
<proteinExistence type="predicted"/>
<dbReference type="EMBL" id="QGKM01000047">
    <property type="protein sequence ID" value="PWQ95105.1"/>
    <property type="molecule type" value="Genomic_DNA"/>
</dbReference>
<dbReference type="PANTHER" id="PTHR28641">
    <property type="match status" value="1"/>
</dbReference>
<dbReference type="InterPro" id="IPR038351">
    <property type="entry name" value="MCD_N_sf"/>
</dbReference>
<evidence type="ECO:0000313" key="4">
    <source>
        <dbReference type="Proteomes" id="UP000245539"/>
    </source>
</evidence>
<protein>
    <submittedName>
        <fullName evidence="3">Malonyl-CoA decarboxylase</fullName>
    </submittedName>
</protein>
<feature type="domain" description="Malonyl-CoA decarboxylase N-terminal" evidence="2">
    <location>
        <begin position="94"/>
        <end position="182"/>
    </location>
</feature>
<dbReference type="AlphaFoldDB" id="A0A317C8V9"/>
<dbReference type="PANTHER" id="PTHR28641:SF1">
    <property type="entry name" value="MALONYL-COA DECARBOXYLASE, MITOCHONDRIAL"/>
    <property type="match status" value="1"/>
</dbReference>
<dbReference type="GO" id="GO:2001294">
    <property type="term" value="P:malonyl-CoA catabolic process"/>
    <property type="evidence" value="ECO:0007669"/>
    <property type="project" value="TreeGrafter"/>
</dbReference>
<gene>
    <name evidence="3" type="ORF">DKW60_15390</name>
</gene>
<evidence type="ECO:0000259" key="1">
    <source>
        <dbReference type="Pfam" id="PF05292"/>
    </source>
</evidence>
<dbReference type="InterPro" id="IPR042303">
    <property type="entry name" value="Malonyl_CoA_deC_C_sf"/>
</dbReference>
<dbReference type="OrthoDB" id="5292736at2"/>
<dbReference type="Proteomes" id="UP000245539">
    <property type="component" value="Unassembled WGS sequence"/>
</dbReference>
<dbReference type="InterPro" id="IPR035372">
    <property type="entry name" value="MCD_N"/>
</dbReference>
<evidence type="ECO:0000313" key="3">
    <source>
        <dbReference type="EMBL" id="PWQ95105.1"/>
    </source>
</evidence>
<organism evidence="3 4">
    <name type="scientific">Leucothrix pacifica</name>
    <dbReference type="NCBI Taxonomy" id="1247513"/>
    <lineage>
        <taxon>Bacteria</taxon>
        <taxon>Pseudomonadati</taxon>
        <taxon>Pseudomonadota</taxon>
        <taxon>Gammaproteobacteria</taxon>
        <taxon>Thiotrichales</taxon>
        <taxon>Thiotrichaceae</taxon>
        <taxon>Leucothrix</taxon>
    </lineage>
</organism>
<dbReference type="InterPro" id="IPR038917">
    <property type="entry name" value="Malonyl_CoA_deC"/>
</dbReference>
<dbReference type="Pfam" id="PF17408">
    <property type="entry name" value="MCD_N"/>
    <property type="match status" value="1"/>
</dbReference>
<dbReference type="GO" id="GO:0006633">
    <property type="term" value="P:fatty acid biosynthetic process"/>
    <property type="evidence" value="ECO:0007669"/>
    <property type="project" value="InterPro"/>
</dbReference>
<dbReference type="GO" id="GO:0050080">
    <property type="term" value="F:malonyl-CoA decarboxylase activity"/>
    <property type="evidence" value="ECO:0007669"/>
    <property type="project" value="InterPro"/>
</dbReference>
<evidence type="ECO:0000259" key="2">
    <source>
        <dbReference type="Pfam" id="PF17408"/>
    </source>
</evidence>
<feature type="domain" description="Malonyl-CoA decarboxylase C-terminal" evidence="1">
    <location>
        <begin position="185"/>
        <end position="438"/>
    </location>
</feature>
<sequence>MSTNLTSANLLDRTLFNLQSVWQQINILKSDNVKLGPDLPDADIEPLRKHMHSCLEGKGGNVSARARAAKLGEAYLCLNDTGRLRFLKLLAEDFGVDNTIIKALAEQIIHPPEGTNIPKLHQQMRNALRPPGLELLMQFNSLPSGVKFLVDLRADMLRLADKNDPELRELDKSLKDLLRSWFDVGFLDLVRLSWSTPADVLEKLIHYEAVHAIRSWDDLKNRLQSDRRCFAFFHPRMPDEPLIFVQVALVKDLSGNIQELLDESAPLMNHQEANTAIFYSITNAQLGLAGVGFGDFLIKRVVADLKDELPNIKTFSTLSPIPGFMRWLDQLSDADLLTDKERQALNKLNLEAFGGVRETLKRSDWHQDEVLAEAIKKPMMRLGAQYLVHEKKRGRALDPVANFHLNNGARVERINWLADISEKGMRESAGMMVNYLYKLDEIESNHELYRETAVAKASGVVMNAMK</sequence>
<dbReference type="Gene3D" id="1.20.140.90">
    <property type="entry name" value="Malonyl-CoA decarboxylase, oligemerization domain"/>
    <property type="match status" value="1"/>
</dbReference>